<protein>
    <submittedName>
        <fullName evidence="1">Uncharacterized protein</fullName>
    </submittedName>
</protein>
<organism evidence="1 2">
    <name type="scientific">Micromonospora craterilacus</name>
    <dbReference type="NCBI Taxonomy" id="1655439"/>
    <lineage>
        <taxon>Bacteria</taxon>
        <taxon>Bacillati</taxon>
        <taxon>Actinomycetota</taxon>
        <taxon>Actinomycetes</taxon>
        <taxon>Micromonosporales</taxon>
        <taxon>Micromonosporaceae</taxon>
        <taxon>Micromonospora</taxon>
    </lineage>
</organism>
<evidence type="ECO:0000313" key="2">
    <source>
        <dbReference type="Proteomes" id="UP000248924"/>
    </source>
</evidence>
<gene>
    <name evidence="1" type="ORF">C1I95_01540</name>
</gene>
<sequence length="134" mass="15694">MYNGIERLHALQTMLIESPHLRPYFYSNEQPPDDRTEEGIQLLLVAEMLGDILDYGLMTVDFMPPVQEYEGWRNYANFLYDHSPILRRIAFEHPEWWVRLIRHWQETGRFGQIVDKQNAGGEEESVIPGSSLAT</sequence>
<proteinExistence type="predicted"/>
<name>A0A2W2GB88_9ACTN</name>
<reference evidence="1 2" key="1">
    <citation type="submission" date="2018-01" db="EMBL/GenBank/DDBJ databases">
        <title>Draft genome sequence of Jishengella sp. NA12.</title>
        <authorList>
            <person name="Sahin N."/>
            <person name="Ay H."/>
            <person name="Saygin H."/>
        </authorList>
    </citation>
    <scope>NUCLEOTIDE SEQUENCE [LARGE SCALE GENOMIC DNA]</scope>
    <source>
        <strain evidence="1 2">NA12</strain>
    </source>
</reference>
<evidence type="ECO:0000313" key="1">
    <source>
        <dbReference type="EMBL" id="PZG24054.1"/>
    </source>
</evidence>
<comment type="caution">
    <text evidence="1">The sequence shown here is derived from an EMBL/GenBank/DDBJ whole genome shotgun (WGS) entry which is preliminary data.</text>
</comment>
<dbReference type="EMBL" id="POTY01000004">
    <property type="protein sequence ID" value="PZG24054.1"/>
    <property type="molecule type" value="Genomic_DNA"/>
</dbReference>
<accession>A0A2W2GB88</accession>
<dbReference type="AlphaFoldDB" id="A0A2W2GB88"/>
<keyword evidence="2" id="KW-1185">Reference proteome</keyword>
<dbReference type="Proteomes" id="UP000248924">
    <property type="component" value="Unassembled WGS sequence"/>
</dbReference>